<keyword evidence="2" id="KW-0067">ATP-binding</keyword>
<dbReference type="PANTHER" id="PTHR32071">
    <property type="entry name" value="TRANSCRIPTIONAL REGULATORY PROTEIN"/>
    <property type="match status" value="1"/>
</dbReference>
<keyword evidence="5" id="KW-0804">Transcription</keyword>
<dbReference type="PROSITE" id="PS50110">
    <property type="entry name" value="RESPONSE_REGULATORY"/>
    <property type="match status" value="1"/>
</dbReference>
<evidence type="ECO:0000256" key="6">
    <source>
        <dbReference type="PROSITE-ProRule" id="PRU00169"/>
    </source>
</evidence>
<dbReference type="InterPro" id="IPR009057">
    <property type="entry name" value="Homeodomain-like_sf"/>
</dbReference>
<evidence type="ECO:0000256" key="3">
    <source>
        <dbReference type="ARBA" id="ARBA00023015"/>
    </source>
</evidence>
<dbReference type="Pfam" id="PF00158">
    <property type="entry name" value="Sigma54_activat"/>
    <property type="match status" value="1"/>
</dbReference>
<keyword evidence="4" id="KW-0238">DNA-binding</keyword>
<evidence type="ECO:0000313" key="9">
    <source>
        <dbReference type="EMBL" id="GAN31850.1"/>
    </source>
</evidence>
<dbReference type="PROSITE" id="PS50045">
    <property type="entry name" value="SIGMA54_INTERACT_4"/>
    <property type="match status" value="1"/>
</dbReference>
<evidence type="ECO:0000256" key="1">
    <source>
        <dbReference type="ARBA" id="ARBA00022741"/>
    </source>
</evidence>
<keyword evidence="1" id="KW-0547">Nucleotide-binding</keyword>
<dbReference type="Gene3D" id="1.10.10.60">
    <property type="entry name" value="Homeodomain-like"/>
    <property type="match status" value="1"/>
</dbReference>
<dbReference type="InterPro" id="IPR001789">
    <property type="entry name" value="Sig_transdc_resp-reg_receiver"/>
</dbReference>
<dbReference type="EMBL" id="BAFN01000001">
    <property type="protein sequence ID" value="GAN31850.1"/>
    <property type="molecule type" value="Genomic_DNA"/>
</dbReference>
<dbReference type="InterPro" id="IPR025662">
    <property type="entry name" value="Sigma_54_int_dom_ATP-bd_1"/>
</dbReference>
<dbReference type="SMART" id="SM00382">
    <property type="entry name" value="AAA"/>
    <property type="match status" value="1"/>
</dbReference>
<organism evidence="9 10">
    <name type="scientific">Candidatus Brocadia sinica JPN1</name>
    <dbReference type="NCBI Taxonomy" id="1197129"/>
    <lineage>
        <taxon>Bacteria</taxon>
        <taxon>Pseudomonadati</taxon>
        <taxon>Planctomycetota</taxon>
        <taxon>Candidatus Brocadiia</taxon>
        <taxon>Candidatus Brocadiales</taxon>
        <taxon>Candidatus Brocadiaceae</taxon>
        <taxon>Candidatus Brocadia</taxon>
    </lineage>
</organism>
<comment type="caution">
    <text evidence="9">The sequence shown here is derived from an EMBL/GenBank/DDBJ whole genome shotgun (WGS) entry which is preliminary data.</text>
</comment>
<dbReference type="RefSeq" id="WP_052561791.1">
    <property type="nucleotide sequence ID" value="NZ_BAFN01000001.1"/>
</dbReference>
<keyword evidence="10" id="KW-1185">Reference proteome</keyword>
<protein>
    <submittedName>
        <fullName evidence="9">Response regulator containing CheY-like receiver, AAA-type ATPase and DNA-binding domains</fullName>
    </submittedName>
</protein>
<dbReference type="InterPro" id="IPR002197">
    <property type="entry name" value="HTH_Fis"/>
</dbReference>
<dbReference type="Gene3D" id="3.40.50.300">
    <property type="entry name" value="P-loop containing nucleotide triphosphate hydrolases"/>
    <property type="match status" value="1"/>
</dbReference>
<dbReference type="PANTHER" id="PTHR32071:SF57">
    <property type="entry name" value="C4-DICARBOXYLATE TRANSPORT TRANSCRIPTIONAL REGULATORY PROTEIN DCTD"/>
    <property type="match status" value="1"/>
</dbReference>
<gene>
    <name evidence="9" type="ORF">BROSI_A0354</name>
</gene>
<dbReference type="InterPro" id="IPR025943">
    <property type="entry name" value="Sigma_54_int_dom_ATP-bd_2"/>
</dbReference>
<dbReference type="CDD" id="cd00156">
    <property type="entry name" value="REC"/>
    <property type="match status" value="1"/>
</dbReference>
<name>A0ABQ0JT02_9BACT</name>
<dbReference type="InterPro" id="IPR011006">
    <property type="entry name" value="CheY-like_superfamily"/>
</dbReference>
<evidence type="ECO:0000313" key="10">
    <source>
        <dbReference type="Proteomes" id="UP000032309"/>
    </source>
</evidence>
<dbReference type="InterPro" id="IPR027417">
    <property type="entry name" value="P-loop_NTPase"/>
</dbReference>
<dbReference type="CDD" id="cd00009">
    <property type="entry name" value="AAA"/>
    <property type="match status" value="1"/>
</dbReference>
<dbReference type="Pfam" id="PF02954">
    <property type="entry name" value="HTH_8"/>
    <property type="match status" value="1"/>
</dbReference>
<dbReference type="Gene3D" id="1.10.8.60">
    <property type="match status" value="1"/>
</dbReference>
<dbReference type="PROSITE" id="PS00675">
    <property type="entry name" value="SIGMA54_INTERACT_1"/>
    <property type="match status" value="1"/>
</dbReference>
<dbReference type="Pfam" id="PF25601">
    <property type="entry name" value="AAA_lid_14"/>
    <property type="match status" value="1"/>
</dbReference>
<keyword evidence="6" id="KW-0597">Phosphoprotein</keyword>
<accession>A0ABQ0JT02</accession>
<keyword evidence="3" id="KW-0805">Transcription regulation</keyword>
<evidence type="ECO:0000256" key="4">
    <source>
        <dbReference type="ARBA" id="ARBA00023125"/>
    </source>
</evidence>
<dbReference type="Gene3D" id="3.40.50.2300">
    <property type="match status" value="1"/>
</dbReference>
<dbReference type="SUPFAM" id="SSF52540">
    <property type="entry name" value="P-loop containing nucleoside triphosphate hydrolases"/>
    <property type="match status" value="1"/>
</dbReference>
<dbReference type="SUPFAM" id="SSF52172">
    <property type="entry name" value="CheY-like"/>
    <property type="match status" value="1"/>
</dbReference>
<reference evidence="10" key="1">
    <citation type="journal article" date="2015" name="Genome Announc.">
        <title>Draft Genome Sequence of an Anaerobic Ammonium-Oxidizing Bacterium, "Candidatus Brocadia sinica".</title>
        <authorList>
            <person name="Oshiki M."/>
            <person name="Shinyako-Hata K."/>
            <person name="Satoh H."/>
            <person name="Okabe S."/>
        </authorList>
    </citation>
    <scope>NUCLEOTIDE SEQUENCE [LARGE SCALE GENOMIC DNA]</scope>
    <source>
        <strain evidence="10">JPN1</strain>
    </source>
</reference>
<dbReference type="InterPro" id="IPR025944">
    <property type="entry name" value="Sigma_54_int_dom_CS"/>
</dbReference>
<dbReference type="InterPro" id="IPR002078">
    <property type="entry name" value="Sigma_54_int"/>
</dbReference>
<sequence>MKTILLVDDETSVVESLRLILKDNYKVIGTNSGKEALKILDKERVDLVLLDLKMHEMDGIELLRRLQPSCQETGVVVLTAVNDVKSIVEAVKLGALDYIVKPFEIEEIKITIEKALEFKSLTREVRYLRSEFRYHSIDRLIHGHSRMMEYIIEVVSRVSRVDSTVLLRGESGTGKELVARAIHFDSNRRENPFIVVSCPNLAGDLLETELFGHEKGSFTGAYERRLGKFEIAEGGTIFLDEISEINLPLQAKLLRILQEKEFSRVGSHSVIKTDVRIIAATNKDLEAMIKDGRFREDLYYRINVVPIYLPPLRERIEDIPQLVEHFFNIFRKECHAKTEFISKEAMDALSKYHWPGNVRELKNIMERTIALYGNETTLLPEYLPSEITGISGNLQRVKPNINWRISLEDEVGRVEKHLIEQALQKSGGVKSKAAKLLGTTRRIINYKMQKYGISDSGN</sequence>
<feature type="domain" description="Sigma-54 factor interaction" evidence="7">
    <location>
        <begin position="141"/>
        <end position="370"/>
    </location>
</feature>
<dbReference type="SMART" id="SM00448">
    <property type="entry name" value="REC"/>
    <property type="match status" value="1"/>
</dbReference>
<dbReference type="PROSITE" id="PS00676">
    <property type="entry name" value="SIGMA54_INTERACT_2"/>
    <property type="match status" value="1"/>
</dbReference>
<dbReference type="PROSITE" id="PS00688">
    <property type="entry name" value="SIGMA54_INTERACT_3"/>
    <property type="match status" value="1"/>
</dbReference>
<evidence type="ECO:0000256" key="2">
    <source>
        <dbReference type="ARBA" id="ARBA00022840"/>
    </source>
</evidence>
<feature type="domain" description="Response regulatory" evidence="8">
    <location>
        <begin position="3"/>
        <end position="116"/>
    </location>
</feature>
<dbReference type="InterPro" id="IPR003593">
    <property type="entry name" value="AAA+_ATPase"/>
</dbReference>
<proteinExistence type="predicted"/>
<dbReference type="Proteomes" id="UP000032309">
    <property type="component" value="Unassembled WGS sequence"/>
</dbReference>
<dbReference type="SUPFAM" id="SSF46689">
    <property type="entry name" value="Homeodomain-like"/>
    <property type="match status" value="1"/>
</dbReference>
<evidence type="ECO:0000259" key="8">
    <source>
        <dbReference type="PROSITE" id="PS50110"/>
    </source>
</evidence>
<evidence type="ECO:0000259" key="7">
    <source>
        <dbReference type="PROSITE" id="PS50045"/>
    </source>
</evidence>
<evidence type="ECO:0000256" key="5">
    <source>
        <dbReference type="ARBA" id="ARBA00023163"/>
    </source>
</evidence>
<dbReference type="PRINTS" id="PR01590">
    <property type="entry name" value="HTHFIS"/>
</dbReference>
<feature type="modified residue" description="4-aspartylphosphate" evidence="6">
    <location>
        <position position="51"/>
    </location>
</feature>
<dbReference type="InterPro" id="IPR058031">
    <property type="entry name" value="AAA_lid_NorR"/>
</dbReference>
<dbReference type="Pfam" id="PF00072">
    <property type="entry name" value="Response_reg"/>
    <property type="match status" value="1"/>
</dbReference>